<gene>
    <name evidence="2" type="ORF">JO380_000357</name>
</gene>
<dbReference type="RefSeq" id="WP_046528003.1">
    <property type="nucleotide sequence ID" value="NZ_CP084585.1"/>
</dbReference>
<keyword evidence="3" id="KW-1185">Reference proteome</keyword>
<evidence type="ECO:0000313" key="3">
    <source>
        <dbReference type="Proteomes" id="UP001240250"/>
    </source>
</evidence>
<reference evidence="2 3" key="1">
    <citation type="submission" date="2023-07" db="EMBL/GenBank/DDBJ databases">
        <title>Sequencing the genomes of 1000 actinobacteria strains.</title>
        <authorList>
            <person name="Klenk H.-P."/>
        </authorList>
    </citation>
    <scope>NUCLEOTIDE SEQUENCE [LARGE SCALE GENOMIC DNA]</scope>
    <source>
        <strain evidence="2 3">DSM 14785</strain>
    </source>
</reference>
<evidence type="ECO:0008006" key="4">
    <source>
        <dbReference type="Google" id="ProtNLM"/>
    </source>
</evidence>
<protein>
    <recommendedName>
        <fullName evidence="4">Response regulatory domain-containing protein</fullName>
    </recommendedName>
</protein>
<evidence type="ECO:0000313" key="2">
    <source>
        <dbReference type="EMBL" id="MDQ0423976.1"/>
    </source>
</evidence>
<evidence type="ECO:0000256" key="1">
    <source>
        <dbReference type="SAM" id="MobiDB-lite"/>
    </source>
</evidence>
<comment type="caution">
    <text evidence="2">The sequence shown here is derived from an EMBL/GenBank/DDBJ whole genome shotgun (WGS) entry which is preliminary data.</text>
</comment>
<proteinExistence type="predicted"/>
<feature type="region of interest" description="Disordered" evidence="1">
    <location>
        <begin position="1"/>
        <end position="21"/>
    </location>
</feature>
<accession>A0ABU0GF38</accession>
<feature type="compositionally biased region" description="Gly residues" evidence="1">
    <location>
        <begin position="1"/>
        <end position="10"/>
    </location>
</feature>
<sequence>MDGRDGGASGTGATELPDGDEPVVVAGVDAARHAQELLAEHVPLALIADLLTPTGDTSAEILASEGLPEDAWWDEREGGGASHA</sequence>
<organism evidence="2 3">
    <name type="scientific">Cellulomonas iranensis</name>
    <dbReference type="NCBI Taxonomy" id="76862"/>
    <lineage>
        <taxon>Bacteria</taxon>
        <taxon>Bacillati</taxon>
        <taxon>Actinomycetota</taxon>
        <taxon>Actinomycetes</taxon>
        <taxon>Micrococcales</taxon>
        <taxon>Cellulomonadaceae</taxon>
        <taxon>Cellulomonas</taxon>
    </lineage>
</organism>
<dbReference type="EMBL" id="JAUSVM010000001">
    <property type="protein sequence ID" value="MDQ0423976.1"/>
    <property type="molecule type" value="Genomic_DNA"/>
</dbReference>
<dbReference type="Proteomes" id="UP001240250">
    <property type="component" value="Unassembled WGS sequence"/>
</dbReference>
<name>A0ABU0GF38_9CELL</name>